<dbReference type="PANTHER" id="PTHR12189:SF2">
    <property type="entry name" value="MRNA CAP GUANINE-N7 METHYLTRANSFERASE"/>
    <property type="match status" value="1"/>
</dbReference>
<dbReference type="Pfam" id="PF03291">
    <property type="entry name" value="mRNA_G-N7_MeTrfase"/>
    <property type="match status" value="1"/>
</dbReference>
<feature type="region of interest" description="Disordered" evidence="8">
    <location>
        <begin position="235"/>
        <end position="260"/>
    </location>
</feature>
<evidence type="ECO:0000256" key="3">
    <source>
        <dbReference type="ARBA" id="ARBA00022679"/>
    </source>
</evidence>
<keyword evidence="6" id="KW-0507">mRNA processing</keyword>
<keyword evidence="3" id="KW-0808">Transferase</keyword>
<organism evidence="10">
    <name type="scientific">Alexandrium monilatum</name>
    <dbReference type="NCBI Taxonomy" id="311494"/>
    <lineage>
        <taxon>Eukaryota</taxon>
        <taxon>Sar</taxon>
        <taxon>Alveolata</taxon>
        <taxon>Dinophyceae</taxon>
        <taxon>Gonyaulacales</taxon>
        <taxon>Pyrocystaceae</taxon>
        <taxon>Alexandrium</taxon>
    </lineage>
</organism>
<reference evidence="10" key="1">
    <citation type="submission" date="2021-01" db="EMBL/GenBank/DDBJ databases">
        <authorList>
            <person name="Corre E."/>
            <person name="Pelletier E."/>
            <person name="Niang G."/>
            <person name="Scheremetjew M."/>
            <person name="Finn R."/>
            <person name="Kale V."/>
            <person name="Holt S."/>
            <person name="Cochrane G."/>
            <person name="Meng A."/>
            <person name="Brown T."/>
            <person name="Cohen L."/>
        </authorList>
    </citation>
    <scope>NUCLEOTIDE SEQUENCE</scope>
    <source>
        <strain evidence="10">CCMP3105</strain>
    </source>
</reference>
<evidence type="ECO:0000256" key="8">
    <source>
        <dbReference type="SAM" id="MobiDB-lite"/>
    </source>
</evidence>
<evidence type="ECO:0000313" key="10">
    <source>
        <dbReference type="EMBL" id="CAE4566805.1"/>
    </source>
</evidence>
<evidence type="ECO:0000256" key="4">
    <source>
        <dbReference type="ARBA" id="ARBA00022691"/>
    </source>
</evidence>
<proteinExistence type="predicted"/>
<keyword evidence="5" id="KW-0694">RNA-binding</keyword>
<evidence type="ECO:0000259" key="9">
    <source>
        <dbReference type="PROSITE" id="PS51562"/>
    </source>
</evidence>
<dbReference type="InterPro" id="IPR004971">
    <property type="entry name" value="mRNA_G-N7_MeTrfase_dom"/>
</dbReference>
<keyword evidence="6" id="KW-0506">mRNA capping</keyword>
<dbReference type="PANTHER" id="PTHR12189">
    <property type="entry name" value="MRNA GUANINE-7- METHYLTRANSFERASE"/>
    <property type="match status" value="1"/>
</dbReference>
<evidence type="ECO:0000256" key="7">
    <source>
        <dbReference type="ARBA" id="ARBA00044712"/>
    </source>
</evidence>
<dbReference type="Pfam" id="PF01467">
    <property type="entry name" value="CTP_transf_like"/>
    <property type="match status" value="1"/>
</dbReference>
<evidence type="ECO:0000256" key="2">
    <source>
        <dbReference type="ARBA" id="ARBA00022603"/>
    </source>
</evidence>
<dbReference type="Gene3D" id="3.40.50.620">
    <property type="entry name" value="HUPs"/>
    <property type="match status" value="1"/>
</dbReference>
<name>A0A7S4PZT2_9DINO</name>
<comment type="catalytic activity">
    <reaction evidence="7">
        <text>a 5'-end (5'-triphosphoguanosine)-ribonucleoside in mRNA + S-adenosyl-L-methionine = a 5'-end (N(7)-methyl 5'-triphosphoguanosine)-ribonucleoside in mRNA + S-adenosyl-L-homocysteine</text>
        <dbReference type="Rhea" id="RHEA:67008"/>
        <dbReference type="Rhea" id="RHEA-COMP:17166"/>
        <dbReference type="Rhea" id="RHEA-COMP:17167"/>
        <dbReference type="ChEBI" id="CHEBI:57856"/>
        <dbReference type="ChEBI" id="CHEBI:59789"/>
        <dbReference type="ChEBI" id="CHEBI:156461"/>
        <dbReference type="ChEBI" id="CHEBI:167617"/>
        <dbReference type="EC" id="2.1.1.56"/>
    </reaction>
</comment>
<dbReference type="GO" id="GO:0005634">
    <property type="term" value="C:nucleus"/>
    <property type="evidence" value="ECO:0007669"/>
    <property type="project" value="TreeGrafter"/>
</dbReference>
<protein>
    <recommendedName>
        <fullName evidence="1">mRNA (guanine-N(7))-methyltransferase</fullName>
        <ecNumber evidence="1">2.1.1.56</ecNumber>
    </recommendedName>
</protein>
<dbReference type="EMBL" id="HBNR01009696">
    <property type="protein sequence ID" value="CAE4566805.1"/>
    <property type="molecule type" value="Transcribed_RNA"/>
</dbReference>
<feature type="compositionally biased region" description="Gly residues" evidence="8">
    <location>
        <begin position="1278"/>
        <end position="1288"/>
    </location>
</feature>
<sequence>MARRLPQLVVASPLRCLGWAVEVTDLLLVTLVTALGALRVGGCLCLSLQDAVGSLEAESFLTLLALLFERVDAVPARWHLAGARAVFIVGLHFRGIGGAVLQALAEAVRRTLAGKQPRVLPEDWVQRMLVGPPMLARLAQLLFSQGATPPAVRQGRVEARLHVQTYARSLGLRPIPQQCHLLWSCWPDFLAKAPRGGPPPPAAGRAPGARGRAELQRLRERAWLLARKRRRSVAGADLLEPPSKRARRLPGTPAAGEAQALPPVEPFSPRWFALDDAGNLAHRGLLRSLQSKEAALQTAQSQWWRPSKVTAPWRFLHSAFAPTHKLLALVEARSVTGVAPGLGHALGALQDAADGVPPLLVATWVHLLQNCLPERLGEGRDRLIYERVLHLHDAGLEFADEALSSTASWLSEQMHVRAKSRSVTGWMGAAGVARDGGEGFDAVLIDFASSAFADYPSSEVAGTEMDETARKDLVGLLRVGLSSAAPGADLFLRLPSLYTRFLASLCVLLAVAFDRVAPALPRLAPARGERWLLCSGFCSVDQRGPVVAELLGAFHARLLALKAGSSVAQVLPLSCTCSPAFGLQQLLRDVNEEAIDAEFQRLSVLQPEPGPLDGDAGKTVALRHLAAWGIKPILYPGPAHRAIVGVYFGTFDPLHENHFRVALCALRRCGTQRVVLVPNETGNPYKPLCTTLQHRIRCIEARLAEAVVTGELRQGEVTVRVARGATNWPQREELARVIEREEFAETTTSAEVVLLLGEDSFLKSLESAAGKHKNSGIFQLRTRPRRIIVFPRGGGREGILVKVPDRLRPWVQVAPHKDLVQGLSSSRLRELLESRGSVPPADSVHPAVWRLAIQGRREEEPASVAAQPLPPTEATEDTRLHYDVKLPQTMEQRQASPTVRLRNFNSFAKAVLLEQILAELRREAGSGDAPLSVLDLGCGQGGDIKKMANCGVTEYCGVDFSAASLQALLARVEALRGDAGRARHGLLGEAGLPLREVSVLCADCWRSRLSPALDASARHGTARLEGLNQAWFHLVSSQMACHYAFDSEDAAEMMLRNASERLCAGGFFAGTLPDAARIIRAQQEAWETSGELRSGNELYTIEFESAQWAKVRERFHEWTATSAGPGRDVFGVTYRFSLVDAVDGCCEPLVHFSTFECMARRYGLVLHMGPTPLADLVTSALAADDAKAELGRLRRIYHYHGGMRCDEHSPEWSALGLYSAFVFRKEPSGSEAPMTCEQLSGSLRRLHSQQGPGFLVPSAPCGDAREPPGTTARVRAGRSGGEHGTLAG</sequence>
<dbReference type="InterPro" id="IPR039753">
    <property type="entry name" value="RG7MT1"/>
</dbReference>
<dbReference type="SUPFAM" id="SSF52374">
    <property type="entry name" value="Nucleotidylyl transferase"/>
    <property type="match status" value="1"/>
</dbReference>
<dbReference type="SUPFAM" id="SSF53335">
    <property type="entry name" value="S-adenosyl-L-methionine-dependent methyltransferases"/>
    <property type="match status" value="1"/>
</dbReference>
<gene>
    <name evidence="10" type="ORF">AMON00008_LOCUS6424</name>
</gene>
<accession>A0A7S4PZT2</accession>
<dbReference type="GO" id="GO:0003723">
    <property type="term" value="F:RNA binding"/>
    <property type="evidence" value="ECO:0007669"/>
    <property type="project" value="UniProtKB-KW"/>
</dbReference>
<evidence type="ECO:0000256" key="5">
    <source>
        <dbReference type="ARBA" id="ARBA00022884"/>
    </source>
</evidence>
<dbReference type="EC" id="2.1.1.56" evidence="1"/>
<keyword evidence="2" id="KW-0489">Methyltransferase</keyword>
<dbReference type="InterPro" id="IPR004821">
    <property type="entry name" value="Cyt_trans-like"/>
</dbReference>
<dbReference type="Gene3D" id="3.40.50.150">
    <property type="entry name" value="Vaccinia Virus protein VP39"/>
    <property type="match status" value="1"/>
</dbReference>
<dbReference type="PROSITE" id="PS51562">
    <property type="entry name" value="RNA_CAP0_MT"/>
    <property type="match status" value="1"/>
</dbReference>
<dbReference type="InterPro" id="IPR029063">
    <property type="entry name" value="SAM-dependent_MTases_sf"/>
</dbReference>
<feature type="region of interest" description="Disordered" evidence="8">
    <location>
        <begin position="1261"/>
        <end position="1288"/>
    </location>
</feature>
<feature type="domain" description="MRNA cap 0 methyltransferase" evidence="9">
    <location>
        <begin position="896"/>
        <end position="1226"/>
    </location>
</feature>
<dbReference type="InterPro" id="IPR014729">
    <property type="entry name" value="Rossmann-like_a/b/a_fold"/>
</dbReference>
<dbReference type="CDD" id="cd02440">
    <property type="entry name" value="AdoMet_MTases"/>
    <property type="match status" value="1"/>
</dbReference>
<dbReference type="NCBIfam" id="TIGR00125">
    <property type="entry name" value="cyt_tran_rel"/>
    <property type="match status" value="1"/>
</dbReference>
<evidence type="ECO:0000256" key="6">
    <source>
        <dbReference type="ARBA" id="ARBA00023042"/>
    </source>
</evidence>
<dbReference type="GO" id="GO:0004482">
    <property type="term" value="F:mRNA 5'-cap (guanine-N7-)-methyltransferase activity"/>
    <property type="evidence" value="ECO:0007669"/>
    <property type="project" value="UniProtKB-EC"/>
</dbReference>
<evidence type="ECO:0000256" key="1">
    <source>
        <dbReference type="ARBA" id="ARBA00011926"/>
    </source>
</evidence>
<keyword evidence="4" id="KW-0949">S-adenosyl-L-methionine</keyword>